<dbReference type="Pfam" id="PF05940">
    <property type="entry name" value="NnrS"/>
    <property type="match status" value="1"/>
</dbReference>
<organism evidence="2 3">
    <name type="scientific">Aliarcobacter cryaerophilus</name>
    <dbReference type="NCBI Taxonomy" id="28198"/>
    <lineage>
        <taxon>Bacteria</taxon>
        <taxon>Pseudomonadati</taxon>
        <taxon>Campylobacterota</taxon>
        <taxon>Epsilonproteobacteria</taxon>
        <taxon>Campylobacterales</taxon>
        <taxon>Arcobacteraceae</taxon>
        <taxon>Aliarcobacter</taxon>
    </lineage>
</organism>
<dbReference type="Proteomes" id="UP000238281">
    <property type="component" value="Unassembled WGS sequence"/>
</dbReference>
<dbReference type="RefSeq" id="WP_105915841.1">
    <property type="nucleotide sequence ID" value="NZ_NXGE01000006.1"/>
</dbReference>
<feature type="transmembrane region" description="Helical" evidence="1">
    <location>
        <begin position="318"/>
        <end position="336"/>
    </location>
</feature>
<feature type="transmembrane region" description="Helical" evidence="1">
    <location>
        <begin position="32"/>
        <end position="55"/>
    </location>
</feature>
<proteinExistence type="predicted"/>
<dbReference type="EMBL" id="NXGE01000006">
    <property type="protein sequence ID" value="PRM93782.1"/>
    <property type="molecule type" value="Genomic_DNA"/>
</dbReference>
<feature type="transmembrane region" description="Helical" evidence="1">
    <location>
        <begin position="227"/>
        <end position="247"/>
    </location>
</feature>
<feature type="transmembrane region" description="Helical" evidence="1">
    <location>
        <begin position="284"/>
        <end position="306"/>
    </location>
</feature>
<reference evidence="2 3" key="1">
    <citation type="submission" date="2017-09" db="EMBL/GenBank/DDBJ databases">
        <title>Reassesment of A. cryaerophilus.</title>
        <authorList>
            <person name="Perez-Cataluna A."/>
            <person name="Collado L."/>
            <person name="Salgado O."/>
            <person name="Lefinanco V."/>
            <person name="Figueras M.J."/>
        </authorList>
    </citation>
    <scope>NUCLEOTIDE SEQUENCE [LARGE SCALE GENOMIC DNA]</scope>
    <source>
        <strain evidence="2 3">LMG 10210</strain>
    </source>
</reference>
<feature type="transmembrane region" description="Helical" evidence="1">
    <location>
        <begin position="67"/>
        <end position="90"/>
    </location>
</feature>
<feature type="transmembrane region" description="Helical" evidence="1">
    <location>
        <begin position="186"/>
        <end position="206"/>
    </location>
</feature>
<evidence type="ECO:0000256" key="1">
    <source>
        <dbReference type="SAM" id="Phobius"/>
    </source>
</evidence>
<dbReference type="InterPro" id="IPR010266">
    <property type="entry name" value="NnrS"/>
</dbReference>
<dbReference type="AlphaFoldDB" id="A0A2S9T4N1"/>
<name>A0A2S9T4N1_9BACT</name>
<feature type="transmembrane region" description="Helical" evidence="1">
    <location>
        <begin position="156"/>
        <end position="174"/>
    </location>
</feature>
<keyword evidence="1" id="KW-0472">Membrane</keyword>
<keyword evidence="1" id="KW-0812">Transmembrane</keyword>
<dbReference type="STRING" id="28198.GCA_001572855_00819"/>
<evidence type="ECO:0000313" key="2">
    <source>
        <dbReference type="EMBL" id="PRM93782.1"/>
    </source>
</evidence>
<sequence length="410" mass="47512">MTELEKQYASRHYLYYPKGDFPTYLAYGFRPIFLLLAPYIIINIILWSFVFGGYINLPIENTLNWHMYEMIFGVGTAMIVAFFLTGLPELFPSVVPIVGKKLALIVLWWVLGRFSFWFMDYFGVLFTAIINVGLMAYISYLAAIPAFKDRNKKHVSLAYSMVSLVIIQALFFASELKILEINSYEILLLSLILVLVLIFLALRRVSMESINELLEQEKIDDTFLAKSFRYNLVIFCLLLYGFVEFFFPNNSTLAYICFACGASVLAILNDFILKDNNILFKPFVLYIVTTILLTSIGFFFLGFNYLFELNVTNHFRHFITTGTFGMVFYVIMIIVSTIHTGREIFTNLYLTIGLMLIIISTFIRAFIPYYFEYSMILYILSSILWAIPFVIYIKIFFPFLLKPRADGIKG</sequence>
<comment type="caution">
    <text evidence="2">The sequence shown here is derived from an EMBL/GenBank/DDBJ whole genome shotgun (WGS) entry which is preliminary data.</text>
</comment>
<keyword evidence="1" id="KW-1133">Transmembrane helix</keyword>
<feature type="transmembrane region" description="Helical" evidence="1">
    <location>
        <begin position="253"/>
        <end position="272"/>
    </location>
</feature>
<feature type="transmembrane region" description="Helical" evidence="1">
    <location>
        <begin position="377"/>
        <end position="401"/>
    </location>
</feature>
<feature type="transmembrane region" description="Helical" evidence="1">
    <location>
        <begin position="125"/>
        <end position="144"/>
    </location>
</feature>
<gene>
    <name evidence="2" type="ORF">CJ673_08895</name>
</gene>
<protein>
    <submittedName>
        <fullName evidence="2">Nitrite reductase</fullName>
    </submittedName>
</protein>
<feature type="transmembrane region" description="Helical" evidence="1">
    <location>
        <begin position="348"/>
        <end position="371"/>
    </location>
</feature>
<evidence type="ECO:0000313" key="3">
    <source>
        <dbReference type="Proteomes" id="UP000238281"/>
    </source>
</evidence>
<accession>A0A2S9T4N1</accession>